<evidence type="ECO:0000259" key="1">
    <source>
        <dbReference type="PROSITE" id="PS50943"/>
    </source>
</evidence>
<dbReference type="PROSITE" id="PS50943">
    <property type="entry name" value="HTH_CROC1"/>
    <property type="match status" value="1"/>
</dbReference>
<gene>
    <name evidence="2" type="ORF">FNX44_018640</name>
</gene>
<proteinExistence type="predicted"/>
<organism evidence="2 3">
    <name type="scientific">Streptomyces alkaliterrae</name>
    <dbReference type="NCBI Taxonomy" id="2213162"/>
    <lineage>
        <taxon>Bacteria</taxon>
        <taxon>Bacillati</taxon>
        <taxon>Actinomycetota</taxon>
        <taxon>Actinomycetes</taxon>
        <taxon>Kitasatosporales</taxon>
        <taxon>Streptomycetaceae</taxon>
        <taxon>Streptomyces</taxon>
    </lineage>
</organism>
<feature type="domain" description="HTH cro/C1-type" evidence="1">
    <location>
        <begin position="35"/>
        <end position="79"/>
    </location>
</feature>
<dbReference type="InterPro" id="IPR001387">
    <property type="entry name" value="Cro/C1-type_HTH"/>
</dbReference>
<dbReference type="AlphaFoldDB" id="A0A5P0YU64"/>
<comment type="caution">
    <text evidence="2">The sequence shown here is derived from an EMBL/GenBank/DDBJ whole genome shotgun (WGS) entry which is preliminary data.</text>
</comment>
<dbReference type="CDD" id="cd00093">
    <property type="entry name" value="HTH_XRE"/>
    <property type="match status" value="1"/>
</dbReference>
<dbReference type="SUPFAM" id="SSF47413">
    <property type="entry name" value="lambda repressor-like DNA-binding domains"/>
    <property type="match status" value="1"/>
</dbReference>
<sequence>MCPTPTGSPPTARTSWAWSDLSTGERIKALRGRELTQQALAERTGLSLHTVQSAEQNRRLTLPTLMRLADALCVDTAVVLGQQPPRGSARRSDLATVRALSLAVHDTSAGLVPEADEAPTPAEVGATCRRAWDLYWQGRYTEAGGLTAPLLGDAAVCLHAQPDGQRAEAWGHLSDAYRVAAYSANLMGVRDLAYAAIGHAAFAASQAADDLRRALVESGRAWVYLRDARLPEALALAEKSALTIEPRFSRATVGELTAYGSHINFAAVVASRMGDADRAGDYLSQSHATGARMGREERAHGTLFGPTTAATQAVGIHVALGQTGKALGLIDTIGPTSALSNASQRRYELDKAMALADARLWDRSLETLEAALTASPVWARYQQLPRVILEKVGKGSTARLRRVAKLVGRPAWGADYPTATRQASL</sequence>
<dbReference type="GO" id="GO:0003677">
    <property type="term" value="F:DNA binding"/>
    <property type="evidence" value="ECO:0007669"/>
    <property type="project" value="InterPro"/>
</dbReference>
<accession>A0A5P0YU64</accession>
<dbReference type="InterPro" id="IPR010982">
    <property type="entry name" value="Lambda_DNA-bd_dom_sf"/>
</dbReference>
<dbReference type="Gene3D" id="1.10.260.40">
    <property type="entry name" value="lambda repressor-like DNA-binding domains"/>
    <property type="match status" value="1"/>
</dbReference>
<dbReference type="SMART" id="SM00530">
    <property type="entry name" value="HTH_XRE"/>
    <property type="match status" value="1"/>
</dbReference>
<evidence type="ECO:0000313" key="3">
    <source>
        <dbReference type="Proteomes" id="UP000320857"/>
    </source>
</evidence>
<dbReference type="EMBL" id="VJYK02000210">
    <property type="protein sequence ID" value="MQS03854.1"/>
    <property type="molecule type" value="Genomic_DNA"/>
</dbReference>
<keyword evidence="3" id="KW-1185">Reference proteome</keyword>
<dbReference type="Proteomes" id="UP000320857">
    <property type="component" value="Unassembled WGS sequence"/>
</dbReference>
<evidence type="ECO:0000313" key="2">
    <source>
        <dbReference type="EMBL" id="MQS03854.1"/>
    </source>
</evidence>
<protein>
    <submittedName>
        <fullName evidence="2">Helix-turn-helix domain-containing protein</fullName>
    </submittedName>
</protein>
<dbReference type="Pfam" id="PF13443">
    <property type="entry name" value="HTH_26"/>
    <property type="match status" value="1"/>
</dbReference>
<name>A0A5P0YU64_9ACTN</name>
<dbReference type="RefSeq" id="WP_143649420.1">
    <property type="nucleotide sequence ID" value="NZ_VJYK02000210.1"/>
</dbReference>
<reference evidence="2 3" key="1">
    <citation type="submission" date="2019-10" db="EMBL/GenBank/DDBJ databases">
        <title>Streptomyces sp. nov., a novel actinobacterium isolated from alkaline environment.</title>
        <authorList>
            <person name="Golinska P."/>
        </authorList>
    </citation>
    <scope>NUCLEOTIDE SEQUENCE [LARGE SCALE GENOMIC DNA]</scope>
    <source>
        <strain evidence="2 3">OF1</strain>
    </source>
</reference>